<comment type="caution">
    <text evidence="1">The sequence shown here is derived from an EMBL/GenBank/DDBJ whole genome shotgun (WGS) entry which is preliminary data.</text>
</comment>
<reference evidence="2" key="1">
    <citation type="journal article" date="2023" name="G3 (Bethesda)">
        <title>Genome assembly and association tests identify interacting loci associated with vigor, precocity, and sex in interspecific pistachio rootstocks.</title>
        <authorList>
            <person name="Palmer W."/>
            <person name="Jacygrad E."/>
            <person name="Sagayaradj S."/>
            <person name="Cavanaugh K."/>
            <person name="Han R."/>
            <person name="Bertier L."/>
            <person name="Beede B."/>
            <person name="Kafkas S."/>
            <person name="Golino D."/>
            <person name="Preece J."/>
            <person name="Michelmore R."/>
        </authorList>
    </citation>
    <scope>NUCLEOTIDE SEQUENCE [LARGE SCALE GENOMIC DNA]</scope>
</reference>
<organism evidence="1 2">
    <name type="scientific">Pistacia atlantica</name>
    <dbReference type="NCBI Taxonomy" id="434234"/>
    <lineage>
        <taxon>Eukaryota</taxon>
        <taxon>Viridiplantae</taxon>
        <taxon>Streptophyta</taxon>
        <taxon>Embryophyta</taxon>
        <taxon>Tracheophyta</taxon>
        <taxon>Spermatophyta</taxon>
        <taxon>Magnoliopsida</taxon>
        <taxon>eudicotyledons</taxon>
        <taxon>Gunneridae</taxon>
        <taxon>Pentapetalae</taxon>
        <taxon>rosids</taxon>
        <taxon>malvids</taxon>
        <taxon>Sapindales</taxon>
        <taxon>Anacardiaceae</taxon>
        <taxon>Pistacia</taxon>
    </lineage>
</organism>
<keyword evidence="2" id="KW-1185">Reference proteome</keyword>
<gene>
    <name evidence="1" type="ORF">Patl1_25883</name>
</gene>
<sequence length="663" mass="74777">MHFQNHGPGRDTMHYTAHSQRDKNSEGPTLEETSLSDTRLHEQYESSIYSFREPTIPQSPWTIGREKSPMVGMLSSSKEWPMQRQEVIDEKNQGTKYKNQCIMKTPEPCKNNFEWSPEFNWMDWNPASSVSHRKYHEGIVKVMQYGNAMEYTINNQPSIHIPLQDSHDSGSSLFSLPVIHKENSAGTKKGNLGGCQLDTNAPKSHVKRQNATSNKKCAMAKTSQPDSLGSPGLPSISSKGAANQERRIPRCRILSTMKKLEILPTIELEKYALGCHQESIRSLKIPYVPNSQASENDHEDKMLKSRVIVKDVTDSTPPDIPSSLVVVPHVQHNGSDEYPSQRETEAESMNQSDGEEAKVFSNAAMAELEADIYGLQIIKNDDLEELQELGSGTYGTVYHGKWRGTDVAIKRIKKSCFSGRSSERDRLTKDFWRETQILSNLHHPNVVAFYGVVPDGPGGTMATVTEYMVNGSLRHVLLRKDRSLDRRKKLMIAMDAAFGMEYLHFKNIVHFDLKCDNLLVNLRDPQRPICKVGDFGLSRIKRNTLVSGGVRGTLPWMAPELLNGSSSRVSEKVDVFSFGIAMWELLTGEEPYANMHCGAIIGGIVSNTLRPPIPERCDPEWKRLLEECWSFDPSARPSFTEITKRLRVMSTALQTKRRSNVIR</sequence>
<protein>
    <submittedName>
        <fullName evidence="1">Uncharacterized protein</fullName>
    </submittedName>
</protein>
<accession>A0ACC1B159</accession>
<dbReference type="Proteomes" id="UP001164250">
    <property type="component" value="Chromosome 7"/>
</dbReference>
<name>A0ACC1B159_9ROSI</name>
<proteinExistence type="predicted"/>
<evidence type="ECO:0000313" key="1">
    <source>
        <dbReference type="EMBL" id="KAJ0092626.1"/>
    </source>
</evidence>
<evidence type="ECO:0000313" key="2">
    <source>
        <dbReference type="Proteomes" id="UP001164250"/>
    </source>
</evidence>
<dbReference type="EMBL" id="CM047903">
    <property type="protein sequence ID" value="KAJ0092626.1"/>
    <property type="molecule type" value="Genomic_DNA"/>
</dbReference>